<dbReference type="InterPro" id="IPR029058">
    <property type="entry name" value="AB_hydrolase_fold"/>
</dbReference>
<evidence type="ECO:0000313" key="2">
    <source>
        <dbReference type="Proteomes" id="UP000035682"/>
    </source>
</evidence>
<reference evidence="3" key="2">
    <citation type="submission" date="2020-12" db="UniProtKB">
        <authorList>
            <consortium name="WormBaseParasite"/>
        </authorList>
    </citation>
    <scope>IDENTIFICATION</scope>
</reference>
<dbReference type="Gene3D" id="3.40.50.1820">
    <property type="entry name" value="alpha/beta hydrolase"/>
    <property type="match status" value="1"/>
</dbReference>
<keyword evidence="2" id="KW-1185">Reference proteome</keyword>
<dbReference type="WBParaSite" id="SRAE_1000139800.1">
    <property type="protein sequence ID" value="SRAE_1000139800.1"/>
    <property type="gene ID" value="WBGene00258003"/>
</dbReference>
<dbReference type="SUPFAM" id="SSF53474">
    <property type="entry name" value="alpha/beta-Hydrolases"/>
    <property type="match status" value="1"/>
</dbReference>
<reference evidence="1 2" key="1">
    <citation type="submission" date="2014-09" db="EMBL/GenBank/DDBJ databases">
        <authorList>
            <person name="Martin A.A."/>
        </authorList>
    </citation>
    <scope>NUCLEOTIDE SEQUENCE</scope>
    <source>
        <strain evidence="2">ED321</strain>
        <strain evidence="1">ED321 Heterogonic</strain>
    </source>
</reference>
<dbReference type="RefSeq" id="XP_024502335.1">
    <property type="nucleotide sequence ID" value="XM_024648347.1"/>
</dbReference>
<evidence type="ECO:0000313" key="1">
    <source>
        <dbReference type="EMBL" id="CEF63133.1"/>
    </source>
</evidence>
<dbReference type="AlphaFoldDB" id="A0A090MVV0"/>
<dbReference type="EMBL" id="LN609528">
    <property type="protein sequence ID" value="CEF63133.1"/>
    <property type="molecule type" value="Genomic_DNA"/>
</dbReference>
<evidence type="ECO:0000313" key="4">
    <source>
        <dbReference type="WormBase" id="SRAE_1000139800"/>
    </source>
</evidence>
<dbReference type="PANTHER" id="PTHR12277:SF41">
    <property type="entry name" value="SERINE AMINOPEPTIDASE S33 DOMAIN-CONTAINING PROTEIN"/>
    <property type="match status" value="1"/>
</dbReference>
<name>A0A090MVV0_STRRB</name>
<accession>A0A090MVV0</accession>
<dbReference type="STRING" id="34506.A0A090MVV0"/>
<dbReference type="Proteomes" id="UP000035682">
    <property type="component" value="Unplaced"/>
</dbReference>
<dbReference type="CTD" id="36375498"/>
<dbReference type="GO" id="GO:0005886">
    <property type="term" value="C:plasma membrane"/>
    <property type="evidence" value="ECO:0007669"/>
    <property type="project" value="TreeGrafter"/>
</dbReference>
<dbReference type="GeneID" id="36375498"/>
<proteinExistence type="predicted"/>
<dbReference type="Pfam" id="PF05677">
    <property type="entry name" value="DUF818"/>
    <property type="match status" value="1"/>
</dbReference>
<dbReference type="GO" id="GO:0010008">
    <property type="term" value="C:endosome membrane"/>
    <property type="evidence" value="ECO:0007669"/>
    <property type="project" value="TreeGrafter"/>
</dbReference>
<dbReference type="WormBase" id="SRAE_1000139800">
    <property type="protein sequence ID" value="SRP09594"/>
    <property type="gene ID" value="WBGene00258003"/>
</dbReference>
<dbReference type="PANTHER" id="PTHR12277">
    <property type="entry name" value="ALPHA/BETA HYDROLASE DOMAIN-CONTAINING PROTEIN"/>
    <property type="match status" value="1"/>
</dbReference>
<dbReference type="InterPro" id="IPR008536">
    <property type="entry name" value="DUF818"/>
</dbReference>
<dbReference type="OrthoDB" id="446723at2759"/>
<organism evidence="1">
    <name type="scientific">Strongyloides ratti</name>
    <name type="common">Parasitic roundworm</name>
    <dbReference type="NCBI Taxonomy" id="34506"/>
    <lineage>
        <taxon>Eukaryota</taxon>
        <taxon>Metazoa</taxon>
        <taxon>Ecdysozoa</taxon>
        <taxon>Nematoda</taxon>
        <taxon>Chromadorea</taxon>
        <taxon>Rhabditida</taxon>
        <taxon>Tylenchina</taxon>
        <taxon>Panagrolaimomorpha</taxon>
        <taxon>Strongyloidoidea</taxon>
        <taxon>Strongyloididae</taxon>
        <taxon>Strongyloides</taxon>
    </lineage>
</organism>
<gene>
    <name evidence="1 3 4" type="ORF">SRAE_1000139800</name>
</gene>
<protein>
    <submittedName>
        <fullName evidence="3">Hydrolase_4 domain-containing protein</fullName>
    </submittedName>
</protein>
<sequence length="582" mass="67756">MISKNNLEFSNLESSTKIDQKVKKLNFSNVKKYKTIRANRSTTKTKREVFDNLRSKITEVRSINESDIIEVNSFYYFLNELPDKVQEYEVKNQDENLDISQIDEIEKDDATKLSSKYSKLLKSQHEKTKDRSIHTTSNINQTVENQKTCYFDNKKSIEIQEECKNLANETLEVKKDLFYKKRDIRPLLISNKQKLYLEILQELNNEKFSLPCRCPPDIKVNPFLWISKKSKNLTQIIECIIRILFDKSRGKSFYERSAFWPCLTEYFFYKSNENIVLNDSLQIKEDKTFLLPNNETTLPLNDNNYKKKIEKIEEDAEYEGLYSFGYNHPCYYNDDPIQFFFVKSNNDTLACAFVKYFVRAKYLIIFSHPNGTDISDSIIGFPNLLDFARFMEVNIISYDYSGYGISNGIPNESNLIENLQSILEYSKNILKYPEERIILWGYSLGGAISSLVAKNNKNIGGLILYGAPASIKAVVKTRIFMKKIIKDKYIINTPFNTAEAVKEVECPTLVIHSKDDNLISHVHGLKIFQNAKKPVLPLLLEKSKHDYMDVASEGWKKIREFLEYEIAFIHSDNVTSSIRRLS</sequence>
<evidence type="ECO:0000313" key="3">
    <source>
        <dbReference type="WBParaSite" id="SRAE_1000139800.1"/>
    </source>
</evidence>
<dbReference type="GO" id="GO:0008474">
    <property type="term" value="F:palmitoyl-(protein) hydrolase activity"/>
    <property type="evidence" value="ECO:0007669"/>
    <property type="project" value="TreeGrafter"/>
</dbReference>